<accession>A0A7W3N035</accession>
<name>A0A7W3N035_9ACTN</name>
<dbReference type="AlphaFoldDB" id="A0A7W3N035"/>
<dbReference type="RefSeq" id="WP_157996055.1">
    <property type="nucleotide sequence ID" value="NZ_JACJII010000001.1"/>
</dbReference>
<dbReference type="Proteomes" id="UP000539313">
    <property type="component" value="Unassembled WGS sequence"/>
</dbReference>
<gene>
    <name evidence="2" type="ORF">HNR21_003963</name>
</gene>
<sequence>MAANGTASGSGTTSFADRVMERLIAWPGVWGAPAVCGVGAGFLHISDDRQFLHLHAPNEAQLLLTRPVIARLRKPLVETGRVTVQPGGEWVAVGLHTDTDVALVVALSSVAIKAVNNIIGTRQPRCGAADRLHLDAGGARTVLRRWTALLGAGDPRRS</sequence>
<dbReference type="EMBL" id="JACJII010000001">
    <property type="protein sequence ID" value="MBA9005081.1"/>
    <property type="molecule type" value="Genomic_DNA"/>
</dbReference>
<evidence type="ECO:0000313" key="3">
    <source>
        <dbReference type="Proteomes" id="UP000539313"/>
    </source>
</evidence>
<feature type="domain" description="Luciferase" evidence="1">
    <location>
        <begin position="49"/>
        <end position="111"/>
    </location>
</feature>
<dbReference type="Pfam" id="PF17648">
    <property type="entry name" value="Luciferase"/>
    <property type="match status" value="1"/>
</dbReference>
<reference evidence="2 3" key="1">
    <citation type="submission" date="2020-08" db="EMBL/GenBank/DDBJ databases">
        <title>Sequencing the genomes of 1000 actinobacteria strains.</title>
        <authorList>
            <person name="Klenk H.-P."/>
        </authorList>
    </citation>
    <scope>NUCLEOTIDE SEQUENCE [LARGE SCALE GENOMIC DNA]</scope>
    <source>
        <strain evidence="2 3">DSM 45823</strain>
    </source>
</reference>
<organism evidence="2 3">
    <name type="scientific">Thermomonospora cellulosilytica</name>
    <dbReference type="NCBI Taxonomy" id="1411118"/>
    <lineage>
        <taxon>Bacteria</taxon>
        <taxon>Bacillati</taxon>
        <taxon>Actinomycetota</taxon>
        <taxon>Actinomycetes</taxon>
        <taxon>Streptosporangiales</taxon>
        <taxon>Thermomonosporaceae</taxon>
        <taxon>Thermomonospora</taxon>
    </lineage>
</organism>
<evidence type="ECO:0000313" key="2">
    <source>
        <dbReference type="EMBL" id="MBA9005081.1"/>
    </source>
</evidence>
<keyword evidence="3" id="KW-1185">Reference proteome</keyword>
<proteinExistence type="predicted"/>
<dbReference type="InterPro" id="IPR040841">
    <property type="entry name" value="Luciferase_dom"/>
</dbReference>
<evidence type="ECO:0000259" key="1">
    <source>
        <dbReference type="Pfam" id="PF17648"/>
    </source>
</evidence>
<comment type="caution">
    <text evidence="2">The sequence shown here is derived from an EMBL/GenBank/DDBJ whole genome shotgun (WGS) entry which is preliminary data.</text>
</comment>
<protein>
    <recommendedName>
        <fullName evidence="1">Luciferase domain-containing protein</fullName>
    </recommendedName>
</protein>